<comment type="caution">
    <text evidence="1">The sequence shown here is derived from an EMBL/GenBank/DDBJ whole genome shotgun (WGS) entry which is preliminary data.</text>
</comment>
<dbReference type="Proteomes" id="UP001631969">
    <property type="component" value="Unassembled WGS sequence"/>
</dbReference>
<proteinExistence type="predicted"/>
<dbReference type="EMBL" id="JBJURJ010000017">
    <property type="protein sequence ID" value="MFM9331218.1"/>
    <property type="molecule type" value="Genomic_DNA"/>
</dbReference>
<keyword evidence="2" id="KW-1185">Reference proteome</keyword>
<evidence type="ECO:0000313" key="2">
    <source>
        <dbReference type="Proteomes" id="UP001631969"/>
    </source>
</evidence>
<protein>
    <submittedName>
        <fullName evidence="1">Nucleotidyltransferase domain-containing protein</fullName>
    </submittedName>
</protein>
<organism evidence="1 2">
    <name type="scientific">Paenibacillus mesotrionivorans</name>
    <dbReference type="NCBI Taxonomy" id="3160968"/>
    <lineage>
        <taxon>Bacteria</taxon>
        <taxon>Bacillati</taxon>
        <taxon>Bacillota</taxon>
        <taxon>Bacilli</taxon>
        <taxon>Bacillales</taxon>
        <taxon>Paenibacillaceae</taxon>
        <taxon>Paenibacillus</taxon>
    </lineage>
</organism>
<gene>
    <name evidence="1" type="ORF">ACI1P1_23260</name>
</gene>
<sequence length="255" mass="29322">MFENHRDSIRQYTADVSQDSGVLAVIIGGSIAHGYATEASDIDVMLVVPEEEFERRLASGDIQFLHKPYHVDGKFISLEFIRRVIASGNEATRYSFEGAFVSFSRVEGVEELIARAQAYPLELKEDKINRFYGQFKAWHWYCKDALKKGNPYLLDYAVSNLVLFGGRLILAYNEKLFPYQKWFLRVLDSCENKPDLLMEKLGALVEKKGLAEVEAFQSAVDGFCEWNTSGRRWPNLFLYDSEWKWMYGEPPVADL</sequence>
<name>A0ACC7P2J4_9BACL</name>
<evidence type="ECO:0000313" key="1">
    <source>
        <dbReference type="EMBL" id="MFM9331218.1"/>
    </source>
</evidence>
<accession>A0ACC7P2J4</accession>
<reference evidence="1" key="1">
    <citation type="submission" date="2024-12" db="EMBL/GenBank/DDBJ databases">
        <authorList>
            <person name="Wu N."/>
        </authorList>
    </citation>
    <scope>NUCLEOTIDE SEQUENCE</scope>
    <source>
        <strain evidence="1">P15</strain>
    </source>
</reference>